<proteinExistence type="predicted"/>
<dbReference type="EMBL" id="JAUHMF010000010">
    <property type="protein sequence ID" value="MDT8899612.1"/>
    <property type="molecule type" value="Genomic_DNA"/>
</dbReference>
<comment type="caution">
    <text evidence="1">The sequence shown here is derived from an EMBL/GenBank/DDBJ whole genome shotgun (WGS) entry which is preliminary data.</text>
</comment>
<keyword evidence="2" id="KW-1185">Reference proteome</keyword>
<gene>
    <name evidence="1" type="ORF">QYE77_15205</name>
</gene>
<sequence length="105" mass="11401">MPDLPARSSPPRLGTFIFIGSGINKWTARELARSHPLYHLPITLHPPVTGRDDHGNPVPVNTLGRWLFGVPGYAGNAVFENDGVCLPPEAPEEAHQLFRELGGGK</sequence>
<keyword evidence="1" id="KW-0614">Plasmid</keyword>
<dbReference type="Proteomes" id="UP001254165">
    <property type="component" value="Unassembled WGS sequence"/>
</dbReference>
<organism evidence="1 2">
    <name type="scientific">Thermanaerothrix solaris</name>
    <dbReference type="NCBI Taxonomy" id="3058434"/>
    <lineage>
        <taxon>Bacteria</taxon>
        <taxon>Bacillati</taxon>
        <taxon>Chloroflexota</taxon>
        <taxon>Anaerolineae</taxon>
        <taxon>Anaerolineales</taxon>
        <taxon>Anaerolineaceae</taxon>
        <taxon>Thermanaerothrix</taxon>
    </lineage>
</organism>
<accession>A0ABU3NU03</accession>
<geneLocation type="plasmid" evidence="1">
    <name>p4228-RoL</name>
</geneLocation>
<dbReference type="RefSeq" id="WP_315626269.1">
    <property type="nucleotide sequence ID" value="NZ_JAUHMF010000010.1"/>
</dbReference>
<evidence type="ECO:0000313" key="1">
    <source>
        <dbReference type="EMBL" id="MDT8899612.1"/>
    </source>
</evidence>
<name>A0ABU3NU03_9CHLR</name>
<reference evidence="1 2" key="1">
    <citation type="submission" date="2023-07" db="EMBL/GenBank/DDBJ databases">
        <title>Novel species of Thermanaerothrix with wide hydrolytic capabilities.</title>
        <authorList>
            <person name="Zayulina K.S."/>
            <person name="Podosokorskaya O.A."/>
            <person name="Elcheninov A.G."/>
        </authorList>
    </citation>
    <scope>NUCLEOTIDE SEQUENCE [LARGE SCALE GENOMIC DNA]</scope>
    <source>
        <strain evidence="1 2">4228-RoL</strain>
        <plasmid evidence="1">p4228-RoL</plasmid>
    </source>
</reference>
<protein>
    <submittedName>
        <fullName evidence="1">Uncharacterized protein</fullName>
    </submittedName>
</protein>
<evidence type="ECO:0000313" key="2">
    <source>
        <dbReference type="Proteomes" id="UP001254165"/>
    </source>
</evidence>